<feature type="transmembrane region" description="Helical" evidence="1">
    <location>
        <begin position="108"/>
        <end position="130"/>
    </location>
</feature>
<dbReference type="RefSeq" id="WP_354369836.1">
    <property type="nucleotide sequence ID" value="NZ_JBEPLN010000044.1"/>
</dbReference>
<evidence type="ECO:0008006" key="4">
    <source>
        <dbReference type="Google" id="ProtNLM"/>
    </source>
</evidence>
<feature type="transmembrane region" description="Helical" evidence="1">
    <location>
        <begin position="316"/>
        <end position="332"/>
    </location>
</feature>
<reference evidence="2 3" key="1">
    <citation type="submission" date="2024-06" db="EMBL/GenBank/DDBJ databases">
        <title>Genomic Encyclopedia of Type Strains, Phase IV (KMG-IV): sequencing the most valuable type-strain genomes for metagenomic binning, comparative biology and taxonomic classification.</title>
        <authorList>
            <person name="Goeker M."/>
        </authorList>
    </citation>
    <scope>NUCLEOTIDE SEQUENCE [LARGE SCALE GENOMIC DNA]</scope>
    <source>
        <strain evidence="2 3">DSM 28302</strain>
    </source>
</reference>
<evidence type="ECO:0000256" key="1">
    <source>
        <dbReference type="SAM" id="Phobius"/>
    </source>
</evidence>
<organism evidence="2 3">
    <name type="scientific">Streptococcus porcorum</name>
    <dbReference type="NCBI Taxonomy" id="701526"/>
    <lineage>
        <taxon>Bacteria</taxon>
        <taxon>Bacillati</taxon>
        <taxon>Bacillota</taxon>
        <taxon>Bacilli</taxon>
        <taxon>Lactobacillales</taxon>
        <taxon>Streptococcaceae</taxon>
        <taxon>Streptococcus</taxon>
    </lineage>
</organism>
<dbReference type="EMBL" id="JBEPLN010000044">
    <property type="protein sequence ID" value="MET3635133.1"/>
    <property type="molecule type" value="Genomic_DNA"/>
</dbReference>
<feature type="transmembrane region" description="Helical" evidence="1">
    <location>
        <begin position="82"/>
        <end position="101"/>
    </location>
</feature>
<name>A0ABV2JIT0_9STRE</name>
<keyword evidence="3" id="KW-1185">Reference proteome</keyword>
<keyword evidence="1" id="KW-1133">Transmembrane helix</keyword>
<proteinExistence type="predicted"/>
<evidence type="ECO:0000313" key="2">
    <source>
        <dbReference type="EMBL" id="MET3635133.1"/>
    </source>
</evidence>
<protein>
    <recommendedName>
        <fullName evidence="4">Polysaccharide polymerase</fullName>
    </recommendedName>
</protein>
<feature type="transmembrane region" description="Helical" evidence="1">
    <location>
        <begin position="195"/>
        <end position="213"/>
    </location>
</feature>
<comment type="caution">
    <text evidence="2">The sequence shown here is derived from an EMBL/GenBank/DDBJ whole genome shotgun (WGS) entry which is preliminary data.</text>
</comment>
<keyword evidence="1" id="KW-0812">Transmembrane</keyword>
<keyword evidence="1" id="KW-0472">Membrane</keyword>
<feature type="transmembrane region" description="Helical" evidence="1">
    <location>
        <begin position="34"/>
        <end position="52"/>
    </location>
</feature>
<feature type="transmembrane region" description="Helical" evidence="1">
    <location>
        <begin position="220"/>
        <end position="239"/>
    </location>
</feature>
<feature type="transmembrane region" description="Helical" evidence="1">
    <location>
        <begin position="150"/>
        <end position="167"/>
    </location>
</feature>
<accession>A0ABV2JIT0</accession>
<evidence type="ECO:0000313" key="3">
    <source>
        <dbReference type="Proteomes" id="UP001549037"/>
    </source>
</evidence>
<gene>
    <name evidence="2" type="ORF">ABID28_001795</name>
</gene>
<feature type="transmembrane region" description="Helical" evidence="1">
    <location>
        <begin position="285"/>
        <end position="304"/>
    </location>
</feature>
<feature type="transmembrane region" description="Helical" evidence="1">
    <location>
        <begin position="172"/>
        <end position="189"/>
    </location>
</feature>
<dbReference type="Proteomes" id="UP001549037">
    <property type="component" value="Unassembled WGS sequence"/>
</dbReference>
<feature type="transmembrane region" description="Helical" evidence="1">
    <location>
        <begin position="12"/>
        <end position="28"/>
    </location>
</feature>
<sequence>MKENIYTPSQILYLTAITLISFGKGMGLPGNNSIYIILFSLAVVLIVLKISRDIWDISILYKVMIVGMIALVNFFFTREPAFLFSLVLLVGVKGISFHSILKVAFFSRIFAFITTVGLSFLGVLPKYEIVFYRNNMFISRFGYGFEHPNLLHSSFVMIVLFGMYLYYNKINLLHYTFILLLNLLIYYASASRTGFYIIIIAVVVHLFSQLSFFKNVLRIVLPWLQIILTLITIILALNIQKPIVARLDEYFTGRLYYANLQFQYFPSLLGRHYPSELNINFDNSYSMLFALYGIIVALLLHYWYCSTAVKIRKLSNFAPVFLFFILSIIMFTESYYTNAVYNVTLFMTAIIFFNGEKEEFL</sequence>
<feature type="transmembrane region" description="Helical" evidence="1">
    <location>
        <begin position="59"/>
        <end position="76"/>
    </location>
</feature>